<feature type="domain" description="MobA/MobL protein" evidence="3">
    <location>
        <begin position="17"/>
        <end position="226"/>
    </location>
</feature>
<protein>
    <recommendedName>
        <fullName evidence="3">MobA/MobL protein domain-containing protein</fullName>
    </recommendedName>
</protein>
<gene>
    <name evidence="4" type="ORF">VQ02_22055</name>
</gene>
<evidence type="ECO:0000256" key="1">
    <source>
        <dbReference type="ARBA" id="ARBA00010873"/>
    </source>
</evidence>
<dbReference type="Pfam" id="PF03389">
    <property type="entry name" value="MobA_MobL"/>
    <property type="match status" value="1"/>
</dbReference>
<evidence type="ECO:0000313" key="4">
    <source>
        <dbReference type="EMBL" id="KMO33062.1"/>
    </source>
</evidence>
<reference evidence="4 5" key="1">
    <citation type="submission" date="2015-03" db="EMBL/GenBank/DDBJ databases">
        <title>Genome sequencing of Methylobacterium variabile DSM 16961.</title>
        <authorList>
            <person name="Chaudhry V."/>
            <person name="Patil P.B."/>
        </authorList>
    </citation>
    <scope>NUCLEOTIDE SEQUENCE [LARGE SCALE GENOMIC DNA]</scope>
    <source>
        <strain evidence="4 5">DSM 16961</strain>
    </source>
</reference>
<comment type="caution">
    <text evidence="4">The sequence shown here is derived from an EMBL/GenBank/DDBJ whole genome shotgun (WGS) entry which is preliminary data.</text>
</comment>
<keyword evidence="5" id="KW-1185">Reference proteome</keyword>
<dbReference type="Gene3D" id="3.30.930.30">
    <property type="match status" value="1"/>
</dbReference>
<sequence length="299" mass="33628">MAIYHLSTTRITRRKAQSAVASAAYYADEALTDHRTGLHHAMPPRDGLLHSEILFPSEARMATPWDRQRLWNAVEAREKRVDSLVALLWIVALPHELSTADAIALARSFADTLINRWGCVIDLTVRNTGSLNRVGYLLTTTRRFDGDSLGEQIDFVINAQTRYNRGIETSQRSDLLAIRAQWAEMVNAALAAAGFSARVDHRSLKDQGFDLIPQTHLGSTVARRTRRGEDMDHKAGSVDRDIYNAKSILKQPDIIRRLLESRGEPFDAQSARRAIDRFVDDAPLREGLYQLVIAECEQP</sequence>
<name>A0A0J6SH77_9HYPH</name>
<dbReference type="InterPro" id="IPR005053">
    <property type="entry name" value="MobA_MobL"/>
</dbReference>
<evidence type="ECO:0000259" key="3">
    <source>
        <dbReference type="Pfam" id="PF03389"/>
    </source>
</evidence>
<evidence type="ECO:0000256" key="2">
    <source>
        <dbReference type="ARBA" id="ARBA00022971"/>
    </source>
</evidence>
<proteinExistence type="inferred from homology"/>
<evidence type="ECO:0000313" key="5">
    <source>
        <dbReference type="Proteomes" id="UP000035955"/>
    </source>
</evidence>
<dbReference type="RefSeq" id="WP_048446362.1">
    <property type="nucleotide sequence ID" value="NZ_LABY01000162.1"/>
</dbReference>
<organism evidence="4 5">
    <name type="scientific">Methylobacterium variabile</name>
    <dbReference type="NCBI Taxonomy" id="298794"/>
    <lineage>
        <taxon>Bacteria</taxon>
        <taxon>Pseudomonadati</taxon>
        <taxon>Pseudomonadota</taxon>
        <taxon>Alphaproteobacteria</taxon>
        <taxon>Hyphomicrobiales</taxon>
        <taxon>Methylobacteriaceae</taxon>
        <taxon>Methylobacterium</taxon>
    </lineage>
</organism>
<keyword evidence="2" id="KW-0184">Conjugation</keyword>
<accession>A0A0J6SH77</accession>
<dbReference type="PATRIC" id="fig|298794.3.peg.1810"/>
<comment type="similarity">
    <text evidence="1">Belongs to the MobA/MobL family.</text>
</comment>
<dbReference type="Proteomes" id="UP000035955">
    <property type="component" value="Unassembled WGS sequence"/>
</dbReference>
<dbReference type="AlphaFoldDB" id="A0A0J6SH77"/>
<dbReference type="EMBL" id="LABY01000162">
    <property type="protein sequence ID" value="KMO33062.1"/>
    <property type="molecule type" value="Genomic_DNA"/>
</dbReference>